<dbReference type="AlphaFoldDB" id="A0A0W0HSZ8"/>
<keyword evidence="2" id="KW-0012">Acyltransferase</keyword>
<dbReference type="PANTHER" id="PTHR43877">
    <property type="entry name" value="AMINOALKYLPHOSPHONATE N-ACETYLTRANSFERASE-RELATED-RELATED"/>
    <property type="match status" value="1"/>
</dbReference>
<protein>
    <submittedName>
        <fullName evidence="4">GNAT family acetyltransferase</fullName>
    </submittedName>
</protein>
<gene>
    <name evidence="4" type="ORF">AO063_14140</name>
</gene>
<evidence type="ECO:0000256" key="2">
    <source>
        <dbReference type="ARBA" id="ARBA00023315"/>
    </source>
</evidence>
<dbReference type="Pfam" id="PF00583">
    <property type="entry name" value="Acetyltransf_1"/>
    <property type="match status" value="1"/>
</dbReference>
<evidence type="ECO:0000313" key="4">
    <source>
        <dbReference type="EMBL" id="KTB64027.1"/>
    </source>
</evidence>
<accession>A0A0W0HSZ8</accession>
<keyword evidence="1 4" id="KW-0808">Transferase</keyword>
<dbReference type="Gene3D" id="3.40.630.30">
    <property type="match status" value="1"/>
</dbReference>
<dbReference type="SUPFAM" id="SSF55729">
    <property type="entry name" value="Acyl-CoA N-acyltransferases (Nat)"/>
    <property type="match status" value="1"/>
</dbReference>
<evidence type="ECO:0000256" key="1">
    <source>
        <dbReference type="ARBA" id="ARBA00022679"/>
    </source>
</evidence>
<evidence type="ECO:0000313" key="5">
    <source>
        <dbReference type="Proteomes" id="UP000054197"/>
    </source>
</evidence>
<feature type="domain" description="N-acetyltransferase" evidence="3">
    <location>
        <begin position="3"/>
        <end position="143"/>
    </location>
</feature>
<dbReference type="InterPro" id="IPR050832">
    <property type="entry name" value="Bact_Acetyltransf"/>
</dbReference>
<reference evidence="4 5" key="1">
    <citation type="submission" date="2015-09" db="EMBL/GenBank/DDBJ databases">
        <title>Genome sequence of ICMP 11288.</title>
        <authorList>
            <person name="Visnovsky S."/>
            <person name="Lu A."/>
            <person name="Panda P."/>
            <person name="Pitman A."/>
        </authorList>
    </citation>
    <scope>NUCLEOTIDE SEQUENCE [LARGE SCALE GENOMIC DNA]</scope>
    <source>
        <strain evidence="4 5">ICMP 11288</strain>
    </source>
</reference>
<dbReference type="InterPro" id="IPR000182">
    <property type="entry name" value="GNAT_dom"/>
</dbReference>
<dbReference type="PROSITE" id="PS51186">
    <property type="entry name" value="GNAT"/>
    <property type="match status" value="1"/>
</dbReference>
<name>A0A0W0HSZ8_PSEFL</name>
<comment type="caution">
    <text evidence="4">The sequence shown here is derived from an EMBL/GenBank/DDBJ whole genome shotgun (WGS) entry which is preliminary data.</text>
</comment>
<dbReference type="CDD" id="cd04301">
    <property type="entry name" value="NAT_SF"/>
    <property type="match status" value="1"/>
</dbReference>
<dbReference type="EMBL" id="LKEF01000023">
    <property type="protein sequence ID" value="KTB64027.1"/>
    <property type="molecule type" value="Genomic_DNA"/>
</dbReference>
<dbReference type="Proteomes" id="UP000054197">
    <property type="component" value="Unassembled WGS sequence"/>
</dbReference>
<dbReference type="PANTHER" id="PTHR43877:SF2">
    <property type="entry name" value="AMINOALKYLPHOSPHONATE N-ACETYLTRANSFERASE-RELATED"/>
    <property type="match status" value="1"/>
</dbReference>
<evidence type="ECO:0000259" key="3">
    <source>
        <dbReference type="PROSITE" id="PS51186"/>
    </source>
</evidence>
<dbReference type="GO" id="GO:0016747">
    <property type="term" value="F:acyltransferase activity, transferring groups other than amino-acyl groups"/>
    <property type="evidence" value="ECO:0007669"/>
    <property type="project" value="InterPro"/>
</dbReference>
<dbReference type="RefSeq" id="WP_058420667.1">
    <property type="nucleotide sequence ID" value="NZ_LKEF01000023.1"/>
</dbReference>
<sequence length="148" mass="17261">MVFHLRAATDRDLPFARTLTHEAMNRYYLQYDLLWSDHGFDVAWASRENWLICQGEIVMGFISVSRDSRALYIRELHLLERCRKQGAGSWVLQQMVLKAHAQGLGLLRLTVFKNNPAKRLYQRQGLSIVGEEDCFWRMERECQAGAVD</sequence>
<organism evidence="4 5">
    <name type="scientific">Pseudomonas fluorescens ICMP 11288</name>
    <dbReference type="NCBI Taxonomy" id="1198309"/>
    <lineage>
        <taxon>Bacteria</taxon>
        <taxon>Pseudomonadati</taxon>
        <taxon>Pseudomonadota</taxon>
        <taxon>Gammaproteobacteria</taxon>
        <taxon>Pseudomonadales</taxon>
        <taxon>Pseudomonadaceae</taxon>
        <taxon>Pseudomonas</taxon>
    </lineage>
</organism>
<dbReference type="InterPro" id="IPR016181">
    <property type="entry name" value="Acyl_CoA_acyltransferase"/>
</dbReference>
<proteinExistence type="predicted"/>